<gene>
    <name evidence="2" type="ORF">SDC9_186753</name>
</gene>
<dbReference type="SUPFAM" id="SSF51161">
    <property type="entry name" value="Trimeric LpxA-like enzymes"/>
    <property type="match status" value="1"/>
</dbReference>
<sequence length="89" mass="8802">MLFSGVCVEAGAVVRDSIVMRDTVIRAGATVLRTVLDEHITVGEKAVIGGSGQITVLGEGACVLPGAVFPAGAQAPPTSTIAAEGGVIV</sequence>
<reference evidence="2" key="1">
    <citation type="submission" date="2019-08" db="EMBL/GenBank/DDBJ databases">
        <authorList>
            <person name="Kucharzyk K."/>
            <person name="Murdoch R.W."/>
            <person name="Higgins S."/>
            <person name="Loffler F."/>
        </authorList>
    </citation>
    <scope>NUCLEOTIDE SEQUENCE</scope>
</reference>
<comment type="caution">
    <text evidence="2">The sequence shown here is derived from an EMBL/GenBank/DDBJ whole genome shotgun (WGS) entry which is preliminary data.</text>
</comment>
<proteinExistence type="predicted"/>
<organism evidence="2">
    <name type="scientific">bioreactor metagenome</name>
    <dbReference type="NCBI Taxonomy" id="1076179"/>
    <lineage>
        <taxon>unclassified sequences</taxon>
        <taxon>metagenomes</taxon>
        <taxon>ecological metagenomes</taxon>
    </lineage>
</organism>
<dbReference type="AlphaFoldDB" id="A0A645HJN2"/>
<dbReference type="InterPro" id="IPR011004">
    <property type="entry name" value="Trimer_LpxA-like_sf"/>
</dbReference>
<name>A0A645HJN2_9ZZZZ</name>
<evidence type="ECO:0000313" key="2">
    <source>
        <dbReference type="EMBL" id="MPN39225.1"/>
    </source>
</evidence>
<dbReference type="EMBL" id="VSSQ01094916">
    <property type="protein sequence ID" value="MPN39225.1"/>
    <property type="molecule type" value="Genomic_DNA"/>
</dbReference>
<dbReference type="InterPro" id="IPR056818">
    <property type="entry name" value="GlmU/GlgC-like_hexapep"/>
</dbReference>
<protein>
    <recommendedName>
        <fullName evidence="1">Glucose-1-phosphate adenylyltransferase/Bifunctional protein GlmU-like C-terminal hexapeptide domain-containing protein</fullName>
    </recommendedName>
</protein>
<dbReference type="Gene3D" id="2.160.10.10">
    <property type="entry name" value="Hexapeptide repeat proteins"/>
    <property type="match status" value="1"/>
</dbReference>
<accession>A0A645HJN2</accession>
<evidence type="ECO:0000259" key="1">
    <source>
        <dbReference type="Pfam" id="PF24894"/>
    </source>
</evidence>
<feature type="domain" description="Glucose-1-phosphate adenylyltransferase/Bifunctional protein GlmU-like C-terminal hexapeptide" evidence="1">
    <location>
        <begin position="1"/>
        <end position="49"/>
    </location>
</feature>
<dbReference type="Pfam" id="PF24894">
    <property type="entry name" value="Hexapep_GlmU"/>
    <property type="match status" value="1"/>
</dbReference>